<dbReference type="EMBL" id="LAZR01055347">
    <property type="protein sequence ID" value="KKK76569.1"/>
    <property type="molecule type" value="Genomic_DNA"/>
</dbReference>
<organism evidence="1">
    <name type="scientific">marine sediment metagenome</name>
    <dbReference type="NCBI Taxonomy" id="412755"/>
    <lineage>
        <taxon>unclassified sequences</taxon>
        <taxon>metagenomes</taxon>
        <taxon>ecological metagenomes</taxon>
    </lineage>
</organism>
<name>A0A0F9ADL9_9ZZZZ</name>
<protein>
    <submittedName>
        <fullName evidence="1">Uncharacterized protein</fullName>
    </submittedName>
</protein>
<evidence type="ECO:0000313" key="1">
    <source>
        <dbReference type="EMBL" id="KKK76569.1"/>
    </source>
</evidence>
<proteinExistence type="predicted"/>
<comment type="caution">
    <text evidence="1">The sequence shown here is derived from an EMBL/GenBank/DDBJ whole genome shotgun (WGS) entry which is preliminary data.</text>
</comment>
<feature type="non-terminal residue" evidence="1">
    <location>
        <position position="51"/>
    </location>
</feature>
<sequence>MTNGDRFALLFKYWCGYLNLREDIDVRKDNRYDCHAAVVDYDINPYLIYNT</sequence>
<reference evidence="1" key="1">
    <citation type="journal article" date="2015" name="Nature">
        <title>Complex archaea that bridge the gap between prokaryotes and eukaryotes.</title>
        <authorList>
            <person name="Spang A."/>
            <person name="Saw J.H."/>
            <person name="Jorgensen S.L."/>
            <person name="Zaremba-Niedzwiedzka K."/>
            <person name="Martijn J."/>
            <person name="Lind A.E."/>
            <person name="van Eijk R."/>
            <person name="Schleper C."/>
            <person name="Guy L."/>
            <person name="Ettema T.J."/>
        </authorList>
    </citation>
    <scope>NUCLEOTIDE SEQUENCE</scope>
</reference>
<gene>
    <name evidence="1" type="ORF">LCGC14_2862290</name>
</gene>
<accession>A0A0F9ADL9</accession>
<dbReference type="AlphaFoldDB" id="A0A0F9ADL9"/>